<evidence type="ECO:0000313" key="4">
    <source>
        <dbReference type="EMBL" id="CAA6816835.1"/>
    </source>
</evidence>
<reference evidence="4" key="1">
    <citation type="submission" date="2020-01" db="EMBL/GenBank/DDBJ databases">
        <authorList>
            <person name="Meier V. D."/>
            <person name="Meier V D."/>
        </authorList>
    </citation>
    <scope>NUCLEOTIDE SEQUENCE</scope>
    <source>
        <strain evidence="4">HLG_WM_MAG_10</strain>
    </source>
</reference>
<evidence type="ECO:0000256" key="2">
    <source>
        <dbReference type="SAM" id="Phobius"/>
    </source>
</evidence>
<dbReference type="AlphaFoldDB" id="A0A6S6TCE0"/>
<name>A0A6S6TCE0_9BACT</name>
<evidence type="ECO:0008006" key="5">
    <source>
        <dbReference type="Google" id="ProtNLM"/>
    </source>
</evidence>
<feature type="coiled-coil region" evidence="1">
    <location>
        <begin position="192"/>
        <end position="228"/>
    </location>
</feature>
<feature type="transmembrane region" description="Helical" evidence="2">
    <location>
        <begin position="77"/>
        <end position="97"/>
    </location>
</feature>
<evidence type="ECO:0000256" key="1">
    <source>
        <dbReference type="SAM" id="Coils"/>
    </source>
</evidence>
<feature type="chain" id="PRO_5028220971" description="IncA protein" evidence="3">
    <location>
        <begin position="20"/>
        <end position="230"/>
    </location>
</feature>
<keyword evidence="2" id="KW-0472">Membrane</keyword>
<protein>
    <recommendedName>
        <fullName evidence="5">IncA protein</fullName>
    </recommendedName>
</protein>
<dbReference type="EMBL" id="CACVAQ010000241">
    <property type="protein sequence ID" value="CAA6816835.1"/>
    <property type="molecule type" value="Genomic_DNA"/>
</dbReference>
<feature type="transmembrane region" description="Helical" evidence="2">
    <location>
        <begin position="104"/>
        <end position="130"/>
    </location>
</feature>
<sequence length="230" mass="26262">MKQYILFFLLLIFVSSAPAQPNLLASVEIVEAETERALPVKKKKLKKKKRYKKTFKKNFKKPNKLKAENKINVKRALLFNIIGTTGLAVLCVISAIITGGWNALIFLVAAGLCALISINFLIIFLIYIAVKNRTSDEKTTLKKSEKDLRAEVPYLSEGKIKLYLALNEEVASAKINKDILIRTNRDTSREEWRAAKVKIKELEGKIKHAELQIQELRTQNKIKKVRRERG</sequence>
<feature type="signal peptide" evidence="3">
    <location>
        <begin position="1"/>
        <end position="19"/>
    </location>
</feature>
<proteinExistence type="predicted"/>
<organism evidence="4">
    <name type="scientific">uncultured Aureispira sp</name>
    <dbReference type="NCBI Taxonomy" id="1331704"/>
    <lineage>
        <taxon>Bacteria</taxon>
        <taxon>Pseudomonadati</taxon>
        <taxon>Bacteroidota</taxon>
        <taxon>Saprospiria</taxon>
        <taxon>Saprospirales</taxon>
        <taxon>Saprospiraceae</taxon>
        <taxon>Aureispira</taxon>
        <taxon>environmental samples</taxon>
    </lineage>
</organism>
<keyword evidence="1" id="KW-0175">Coiled coil</keyword>
<gene>
    <name evidence="4" type="ORF">HELGO_WM42488</name>
</gene>
<keyword evidence="2" id="KW-1133">Transmembrane helix</keyword>
<evidence type="ECO:0000256" key="3">
    <source>
        <dbReference type="SAM" id="SignalP"/>
    </source>
</evidence>
<keyword evidence="3" id="KW-0732">Signal</keyword>
<keyword evidence="2" id="KW-0812">Transmembrane</keyword>
<accession>A0A6S6TCE0</accession>